<dbReference type="Gene3D" id="3.10.120.10">
    <property type="entry name" value="Cytochrome b5-like heme/steroid binding domain"/>
    <property type="match status" value="1"/>
</dbReference>
<dbReference type="SMART" id="SM01117">
    <property type="entry name" value="Cyt-b5"/>
    <property type="match status" value="1"/>
</dbReference>
<comment type="similarity">
    <text evidence="4">Belongs to the cytochrome b5 family.</text>
</comment>
<keyword evidence="1" id="KW-0349">Heme</keyword>
<evidence type="ECO:0000256" key="2">
    <source>
        <dbReference type="ARBA" id="ARBA00022723"/>
    </source>
</evidence>
<feature type="compositionally biased region" description="Low complexity" evidence="5">
    <location>
        <begin position="229"/>
        <end position="239"/>
    </location>
</feature>
<sequence>MGSGARARSRSFKPRDNFAVEESHRASTSPPGETSGGGGAASLAAARLSFGHGASSDGIRGSGLGPAASVAGEPCRACRAAGASTSGTHRGGATGRSPPRMSSELARALAADAQVAVAIDQPHAVADDDEPGGDAQPRCTCGRGWNERVRRLSETIAQGLVAATVPATRGAHDATNERIGIGIGTAGGGGVSDSPTCDDDILLYDGSDEGRAREEAASVAETRGEEPGDSPTGDSRPGDSPGGGDSPGVIPCDACPSCDDACGVQNCATCGGPRGYRTGDVEALNGGSYRMAPPEEVAAAVDIATAAAANPRRTGWGRSVGATDDDALNPKLNLGTGGLLVAGDTKGKKRRESVPLTCCQVRRHRHEGSLWLVANGRVYDATLFMYDHPVGPAPMLRGSGRDNTEDMEMHSGAAQRAWRRLRIGHLVPCPAAGYGYFNPPPRESRCAIQ</sequence>
<evidence type="ECO:0000259" key="6">
    <source>
        <dbReference type="PROSITE" id="PS50255"/>
    </source>
</evidence>
<dbReference type="PANTHER" id="PTHR19359:SF146">
    <property type="entry name" value="B5, PUTATIVE-RELATED"/>
    <property type="match status" value="1"/>
</dbReference>
<feature type="domain" description="Cytochrome b5 heme-binding" evidence="6">
    <location>
        <begin position="360"/>
        <end position="427"/>
    </location>
</feature>
<reference evidence="7 8" key="1">
    <citation type="journal article" date="2009" name="Science">
        <title>Green evolution and dynamic adaptations revealed by genomes of the marine picoeukaryotes Micromonas.</title>
        <authorList>
            <person name="Worden A.Z."/>
            <person name="Lee J.H."/>
            <person name="Mock T."/>
            <person name="Rouze P."/>
            <person name="Simmons M.P."/>
            <person name="Aerts A.L."/>
            <person name="Allen A.E."/>
            <person name="Cuvelier M.L."/>
            <person name="Derelle E."/>
            <person name="Everett M.V."/>
            <person name="Foulon E."/>
            <person name="Grimwood J."/>
            <person name="Gundlach H."/>
            <person name="Henrissat B."/>
            <person name="Napoli C."/>
            <person name="McDonald S.M."/>
            <person name="Parker M.S."/>
            <person name="Rombauts S."/>
            <person name="Salamov A."/>
            <person name="Von Dassow P."/>
            <person name="Badger J.H."/>
            <person name="Coutinho P.M."/>
            <person name="Demir E."/>
            <person name="Dubchak I."/>
            <person name="Gentemann C."/>
            <person name="Eikrem W."/>
            <person name="Gready J.E."/>
            <person name="John U."/>
            <person name="Lanier W."/>
            <person name="Lindquist E.A."/>
            <person name="Lucas S."/>
            <person name="Mayer K.F."/>
            <person name="Moreau H."/>
            <person name="Not F."/>
            <person name="Otillar R."/>
            <person name="Panaud O."/>
            <person name="Pangilinan J."/>
            <person name="Paulsen I."/>
            <person name="Piegu B."/>
            <person name="Poliakov A."/>
            <person name="Robbens S."/>
            <person name="Schmutz J."/>
            <person name="Toulza E."/>
            <person name="Wyss T."/>
            <person name="Zelensky A."/>
            <person name="Zhou K."/>
            <person name="Armbrust E.V."/>
            <person name="Bhattacharya D."/>
            <person name="Goodenough U.W."/>
            <person name="Van de Peer Y."/>
            <person name="Grigoriev I.V."/>
        </authorList>
    </citation>
    <scope>NUCLEOTIDE SEQUENCE [LARGE SCALE GENOMIC DNA]</scope>
    <source>
        <strain evidence="8">RCC299 / NOUM17</strain>
    </source>
</reference>
<dbReference type="SUPFAM" id="SSF55856">
    <property type="entry name" value="Cytochrome b5-like heme/steroid binding domain"/>
    <property type="match status" value="1"/>
</dbReference>
<dbReference type="PANTHER" id="PTHR19359">
    <property type="entry name" value="CYTOCHROME B5"/>
    <property type="match status" value="1"/>
</dbReference>
<keyword evidence="3" id="KW-0408">Iron</keyword>
<dbReference type="KEGG" id="mis:MICPUN_63434"/>
<dbReference type="STRING" id="296587.C1EFX2"/>
<keyword evidence="2" id="KW-0479">Metal-binding</keyword>
<dbReference type="InterPro" id="IPR001199">
    <property type="entry name" value="Cyt_B5-like_heme/steroid-bd"/>
</dbReference>
<dbReference type="Proteomes" id="UP000002009">
    <property type="component" value="Chromosome 13"/>
</dbReference>
<dbReference type="RefSeq" id="XP_002505416.1">
    <property type="nucleotide sequence ID" value="XM_002505370.1"/>
</dbReference>
<feature type="compositionally biased region" description="Gly residues" evidence="5">
    <location>
        <begin position="181"/>
        <end position="191"/>
    </location>
</feature>
<feature type="region of interest" description="Disordered" evidence="5">
    <location>
        <begin position="52"/>
        <end position="71"/>
    </location>
</feature>
<evidence type="ECO:0000313" key="8">
    <source>
        <dbReference type="Proteomes" id="UP000002009"/>
    </source>
</evidence>
<evidence type="ECO:0000256" key="1">
    <source>
        <dbReference type="ARBA" id="ARBA00022617"/>
    </source>
</evidence>
<name>C1EFX2_MICCC</name>
<dbReference type="eggNOG" id="ENOG502SG82">
    <property type="taxonomic scope" value="Eukaryota"/>
</dbReference>
<evidence type="ECO:0000256" key="3">
    <source>
        <dbReference type="ARBA" id="ARBA00023004"/>
    </source>
</evidence>
<feature type="region of interest" description="Disordered" evidence="5">
    <location>
        <begin position="1"/>
        <end position="41"/>
    </location>
</feature>
<dbReference type="InterPro" id="IPR050668">
    <property type="entry name" value="Cytochrome_b5"/>
</dbReference>
<dbReference type="GO" id="GO:0016020">
    <property type="term" value="C:membrane"/>
    <property type="evidence" value="ECO:0007669"/>
    <property type="project" value="TreeGrafter"/>
</dbReference>
<dbReference type="PROSITE" id="PS50255">
    <property type="entry name" value="CYTOCHROME_B5_2"/>
    <property type="match status" value="1"/>
</dbReference>
<keyword evidence="8" id="KW-1185">Reference proteome</keyword>
<dbReference type="GeneID" id="8248346"/>
<dbReference type="Pfam" id="PF00173">
    <property type="entry name" value="Cyt-b5"/>
    <property type="match status" value="1"/>
</dbReference>
<dbReference type="AlphaFoldDB" id="C1EFX2"/>
<dbReference type="GO" id="GO:0046872">
    <property type="term" value="F:metal ion binding"/>
    <property type="evidence" value="ECO:0007669"/>
    <property type="project" value="UniProtKB-KW"/>
</dbReference>
<accession>C1EFX2</accession>
<evidence type="ECO:0000256" key="5">
    <source>
        <dbReference type="SAM" id="MobiDB-lite"/>
    </source>
</evidence>
<gene>
    <name evidence="7" type="ORF">MICPUN_63434</name>
</gene>
<dbReference type="OrthoDB" id="260519at2759"/>
<evidence type="ECO:0000256" key="4">
    <source>
        <dbReference type="ARBA" id="ARBA00038168"/>
    </source>
</evidence>
<dbReference type="GO" id="GO:0020037">
    <property type="term" value="F:heme binding"/>
    <property type="evidence" value="ECO:0007669"/>
    <property type="project" value="TreeGrafter"/>
</dbReference>
<dbReference type="InParanoid" id="C1EFX2"/>
<protein>
    <recommendedName>
        <fullName evidence="6">Cytochrome b5 heme-binding domain-containing protein</fullName>
    </recommendedName>
</protein>
<dbReference type="EMBL" id="CP001331">
    <property type="protein sequence ID" value="ACO66674.1"/>
    <property type="molecule type" value="Genomic_DNA"/>
</dbReference>
<feature type="compositionally biased region" description="Basic and acidic residues" evidence="5">
    <location>
        <begin position="208"/>
        <end position="226"/>
    </location>
</feature>
<organism evidence="7 8">
    <name type="scientific">Micromonas commoda (strain RCC299 / NOUM17 / CCMP2709)</name>
    <name type="common">Picoplanktonic green alga</name>
    <dbReference type="NCBI Taxonomy" id="296587"/>
    <lineage>
        <taxon>Eukaryota</taxon>
        <taxon>Viridiplantae</taxon>
        <taxon>Chlorophyta</taxon>
        <taxon>Mamiellophyceae</taxon>
        <taxon>Mamiellales</taxon>
        <taxon>Mamiellaceae</taxon>
        <taxon>Micromonas</taxon>
    </lineage>
</organism>
<feature type="region of interest" description="Disordered" evidence="5">
    <location>
        <begin position="78"/>
        <end position="101"/>
    </location>
</feature>
<feature type="compositionally biased region" description="Basic and acidic residues" evidence="5">
    <location>
        <begin position="13"/>
        <end position="25"/>
    </location>
</feature>
<evidence type="ECO:0000313" key="7">
    <source>
        <dbReference type="EMBL" id="ACO66674.1"/>
    </source>
</evidence>
<dbReference type="InterPro" id="IPR036400">
    <property type="entry name" value="Cyt_B5-like_heme/steroid_sf"/>
</dbReference>
<feature type="region of interest" description="Disordered" evidence="5">
    <location>
        <begin position="180"/>
        <end position="245"/>
    </location>
</feature>
<proteinExistence type="inferred from homology"/>